<name>A0A9W4SQ41_9GLOM</name>
<dbReference type="OrthoDB" id="2444010at2759"/>
<sequence>MGHNPEQSGDYTYLEISFDKMIGTCSHELAHYLQLVKHGKSSCESDLKLNNGRYDKELASEQEK</sequence>
<organism evidence="1 2">
    <name type="scientific">Funneliformis geosporum</name>
    <dbReference type="NCBI Taxonomy" id="1117311"/>
    <lineage>
        <taxon>Eukaryota</taxon>
        <taxon>Fungi</taxon>
        <taxon>Fungi incertae sedis</taxon>
        <taxon>Mucoromycota</taxon>
        <taxon>Glomeromycotina</taxon>
        <taxon>Glomeromycetes</taxon>
        <taxon>Glomerales</taxon>
        <taxon>Glomeraceae</taxon>
        <taxon>Funneliformis</taxon>
    </lineage>
</organism>
<protein>
    <submittedName>
        <fullName evidence="1">14951_t:CDS:1</fullName>
    </submittedName>
</protein>
<evidence type="ECO:0000313" key="1">
    <source>
        <dbReference type="EMBL" id="CAI2176777.1"/>
    </source>
</evidence>
<dbReference type="EMBL" id="CAMKVN010001554">
    <property type="protein sequence ID" value="CAI2176777.1"/>
    <property type="molecule type" value="Genomic_DNA"/>
</dbReference>
<accession>A0A9W4SQ41</accession>
<reference evidence="1" key="1">
    <citation type="submission" date="2022-08" db="EMBL/GenBank/DDBJ databases">
        <authorList>
            <person name="Kallberg Y."/>
            <person name="Tangrot J."/>
            <person name="Rosling A."/>
        </authorList>
    </citation>
    <scope>NUCLEOTIDE SEQUENCE</scope>
    <source>
        <strain evidence="1">Wild A</strain>
    </source>
</reference>
<dbReference type="AlphaFoldDB" id="A0A9W4SQ41"/>
<dbReference type="Proteomes" id="UP001153678">
    <property type="component" value="Unassembled WGS sequence"/>
</dbReference>
<keyword evidence="2" id="KW-1185">Reference proteome</keyword>
<evidence type="ECO:0000313" key="2">
    <source>
        <dbReference type="Proteomes" id="UP001153678"/>
    </source>
</evidence>
<gene>
    <name evidence="1" type="ORF">FWILDA_LOCUS7752</name>
</gene>
<proteinExistence type="predicted"/>
<comment type="caution">
    <text evidence="1">The sequence shown here is derived from an EMBL/GenBank/DDBJ whole genome shotgun (WGS) entry which is preliminary data.</text>
</comment>